<dbReference type="GO" id="GO:0030198">
    <property type="term" value="P:extracellular matrix organization"/>
    <property type="evidence" value="ECO:0007669"/>
    <property type="project" value="TreeGrafter"/>
</dbReference>
<evidence type="ECO:0000313" key="4">
    <source>
        <dbReference type="Proteomes" id="UP000295479"/>
    </source>
</evidence>
<dbReference type="GO" id="GO:0031012">
    <property type="term" value="C:extracellular matrix"/>
    <property type="evidence" value="ECO:0007669"/>
    <property type="project" value="TreeGrafter"/>
</dbReference>
<dbReference type="PANTHER" id="PTHR10900">
    <property type="entry name" value="PERIOSTIN-RELATED"/>
    <property type="match status" value="1"/>
</dbReference>
<gene>
    <name evidence="3" type="ORF">E0F76_13200</name>
</gene>
<dbReference type="Gene3D" id="2.30.180.10">
    <property type="entry name" value="FAS1 domain"/>
    <property type="match status" value="2"/>
</dbReference>
<dbReference type="GO" id="GO:0007155">
    <property type="term" value="P:cell adhesion"/>
    <property type="evidence" value="ECO:0007669"/>
    <property type="project" value="TreeGrafter"/>
</dbReference>
<dbReference type="InterPro" id="IPR036378">
    <property type="entry name" value="FAS1_dom_sf"/>
</dbReference>
<evidence type="ECO:0000256" key="1">
    <source>
        <dbReference type="SAM" id="SignalP"/>
    </source>
</evidence>
<proteinExistence type="predicted"/>
<feature type="domain" description="FAS1" evidence="2">
    <location>
        <begin position="574"/>
        <end position="737"/>
    </location>
</feature>
<dbReference type="EMBL" id="SMFK01000009">
    <property type="protein sequence ID" value="TDD95735.1"/>
    <property type="molecule type" value="Genomic_DNA"/>
</dbReference>
<evidence type="ECO:0000313" key="3">
    <source>
        <dbReference type="EMBL" id="TDD95735.1"/>
    </source>
</evidence>
<dbReference type="PROSITE" id="PS50213">
    <property type="entry name" value="FAS1"/>
    <property type="match status" value="2"/>
</dbReference>
<keyword evidence="1" id="KW-0732">Signal</keyword>
<feature type="domain" description="FAS1" evidence="2">
    <location>
        <begin position="37"/>
        <end position="234"/>
    </location>
</feature>
<dbReference type="GO" id="GO:0005615">
    <property type="term" value="C:extracellular space"/>
    <property type="evidence" value="ECO:0007669"/>
    <property type="project" value="TreeGrafter"/>
</dbReference>
<dbReference type="AlphaFoldDB" id="A0A4R5C950"/>
<comment type="caution">
    <text evidence="3">The sequence shown here is derived from an EMBL/GenBank/DDBJ whole genome shotgun (WGS) entry which is preliminary data.</text>
</comment>
<dbReference type="Pfam" id="PF02469">
    <property type="entry name" value="Fasciclin"/>
    <property type="match status" value="1"/>
</dbReference>
<organism evidence="3 4">
    <name type="scientific">Flavobacterium cellulosilyticum</name>
    <dbReference type="NCBI Taxonomy" id="2541731"/>
    <lineage>
        <taxon>Bacteria</taxon>
        <taxon>Pseudomonadati</taxon>
        <taxon>Bacteroidota</taxon>
        <taxon>Flavobacteriia</taxon>
        <taxon>Flavobacteriales</taxon>
        <taxon>Flavobacteriaceae</taxon>
        <taxon>Flavobacterium</taxon>
    </lineage>
</organism>
<feature type="signal peptide" evidence="1">
    <location>
        <begin position="1"/>
        <end position="24"/>
    </location>
</feature>
<protein>
    <recommendedName>
        <fullName evidence="2">FAS1 domain-containing protein</fullName>
    </recommendedName>
</protein>
<dbReference type="SUPFAM" id="SSF82153">
    <property type="entry name" value="FAS1 domain"/>
    <property type="match status" value="2"/>
</dbReference>
<reference evidence="3 4" key="1">
    <citation type="submission" date="2019-03" db="EMBL/GenBank/DDBJ databases">
        <title>Flavobacterium AR-3-4 sp. nov. isolated from arctic soil.</title>
        <authorList>
            <person name="Chaudhary D.K."/>
        </authorList>
    </citation>
    <scope>NUCLEOTIDE SEQUENCE [LARGE SCALE GENOMIC DNA]</scope>
    <source>
        <strain evidence="3 4">AR-3-4</strain>
    </source>
</reference>
<dbReference type="InterPro" id="IPR000782">
    <property type="entry name" value="FAS1_domain"/>
</dbReference>
<keyword evidence="4" id="KW-1185">Reference proteome</keyword>
<evidence type="ECO:0000259" key="2">
    <source>
        <dbReference type="PROSITE" id="PS50213"/>
    </source>
</evidence>
<sequence length="741" mass="83960">MMKKNHYYLFVLLFLALLSSCSQDVFNEYYARPEGLEDPIYQQLEARGNFKNLTNLIDKAGYKNILSKAGYWTMMAPNDEAFTSFFQEKGITNVSNIDSLTAAKIVRYALIYNAFRLERLSDYQSPIGWEVDNAFRRRTAFYDGFQTKIINGVSKVIVGSNRNGTNYYINGDNNNKYISYFTNEYFAAQNLSNHDYNFFYPNANYSGFNVLNGSVKEADIIAENGVIHEVQKVSLPLLNIDQYLESNSKYTLFRSLLEDHLVNYYFNQDATTTYHNFSKKSDNVYVKVYDPELSFSLNNENFIKQSDNDGQSDAYTLFVPENTVLQQFITTVLLKNYTALEKLPKYVFVDLIKAHMVPNAVWPSKVGSYNNELKENIRFNFNTDITDAKILSNGFFYGTNKIQKSNLFFSVYTSAYLDPKFTLTTRILNDGSGYREMISNINQKFTLFLPSDTVLRGLGYDYDINRSEWNYTSPVNNVKVAGSIARSRLLRVLYNGIILTPNGELNNLSGSGIIRSGDDVLPGEYIKWKNNKVFAAGNEFAGNTVNIIGFEDQQNGRTYYVDKLLEFSEQVQGLKIKSLAAVPGSEYASFYSYLSNSSIYEAATGKIQGVELGTSYTFVIPNNAAITQAVRDGKLPGNTTTGVPNFNPSLQGQKDMVADFIRYHILATRTASDDGNVYGQLETLRRNDLGEKTYIQITSAPGILTFKDSANRITNYIPSMSNNLADRSLIHLVDNYLLYAQ</sequence>
<dbReference type="GO" id="GO:0050839">
    <property type="term" value="F:cell adhesion molecule binding"/>
    <property type="evidence" value="ECO:0007669"/>
    <property type="project" value="TreeGrafter"/>
</dbReference>
<accession>A0A4R5C950</accession>
<dbReference type="InterPro" id="IPR050904">
    <property type="entry name" value="Adhesion/Biosynth-related"/>
</dbReference>
<dbReference type="Proteomes" id="UP000295479">
    <property type="component" value="Unassembled WGS sequence"/>
</dbReference>
<dbReference type="PROSITE" id="PS51257">
    <property type="entry name" value="PROKAR_LIPOPROTEIN"/>
    <property type="match status" value="1"/>
</dbReference>
<feature type="chain" id="PRO_5020463966" description="FAS1 domain-containing protein" evidence="1">
    <location>
        <begin position="25"/>
        <end position="741"/>
    </location>
</feature>
<dbReference type="PANTHER" id="PTHR10900:SF77">
    <property type="entry name" value="FI19380P1"/>
    <property type="match status" value="1"/>
</dbReference>
<name>A0A4R5C950_9FLAO</name>
<dbReference type="OrthoDB" id="659398at2"/>